<dbReference type="SUPFAM" id="SSF55729">
    <property type="entry name" value="Acyl-CoA N-acyltransferases (Nat)"/>
    <property type="match status" value="1"/>
</dbReference>
<dbReference type="PROSITE" id="PS51729">
    <property type="entry name" value="GNAT_YJDJ"/>
    <property type="match status" value="1"/>
</dbReference>
<dbReference type="InterPro" id="IPR045057">
    <property type="entry name" value="Gcn5-rel_NAT"/>
</dbReference>
<dbReference type="AlphaFoldDB" id="A0A7W9B038"/>
<dbReference type="PANTHER" id="PTHR31435">
    <property type="entry name" value="PROTEIN NATD1"/>
    <property type="match status" value="1"/>
</dbReference>
<gene>
    <name evidence="2" type="ORF">FHS76_003566</name>
</gene>
<dbReference type="InterPro" id="IPR031165">
    <property type="entry name" value="GNAT_YJDJ"/>
</dbReference>
<evidence type="ECO:0000259" key="1">
    <source>
        <dbReference type="PROSITE" id="PS51729"/>
    </source>
</evidence>
<dbReference type="InterPro" id="IPR016181">
    <property type="entry name" value="Acyl_CoA_acyltransferase"/>
</dbReference>
<name>A0A7W9B038_9HYPH</name>
<accession>A0A7W9B038</accession>
<feature type="domain" description="N-acetyltransferase" evidence="1">
    <location>
        <begin position="11"/>
        <end position="99"/>
    </location>
</feature>
<reference evidence="2 3" key="1">
    <citation type="submission" date="2020-08" db="EMBL/GenBank/DDBJ databases">
        <title>Genomic Encyclopedia of Type Strains, Phase IV (KMG-IV): sequencing the most valuable type-strain genomes for metagenomic binning, comparative biology and taxonomic classification.</title>
        <authorList>
            <person name="Goeker M."/>
        </authorList>
    </citation>
    <scope>NUCLEOTIDE SEQUENCE [LARGE SCALE GENOMIC DNA]</scope>
    <source>
        <strain evidence="2 3">DSM 26944</strain>
    </source>
</reference>
<comment type="caution">
    <text evidence="2">The sequence shown here is derived from an EMBL/GenBank/DDBJ whole genome shotgun (WGS) entry which is preliminary data.</text>
</comment>
<proteinExistence type="predicted"/>
<protein>
    <recommendedName>
        <fullName evidence="1">N-acetyltransferase domain-containing protein</fullName>
    </recommendedName>
</protein>
<dbReference type="RefSeq" id="WP_183655740.1">
    <property type="nucleotide sequence ID" value="NZ_JACIJG010000016.1"/>
</dbReference>
<evidence type="ECO:0000313" key="2">
    <source>
        <dbReference type="EMBL" id="MBB5703657.1"/>
    </source>
</evidence>
<sequence length="101" mass="11400">MIQTKVMITYEDLDHKARYVARMVGVEGEGELTITKISDKIIIADHTSVPDSMRGKGAAAALVQYLIDDARSKKQRIIPLCPFVRAQSMKHPEWADVFDIR</sequence>
<keyword evidence="3" id="KW-1185">Reference proteome</keyword>
<organism evidence="2 3">
    <name type="scientific">Brucella daejeonensis</name>
    <dbReference type="NCBI Taxonomy" id="659015"/>
    <lineage>
        <taxon>Bacteria</taxon>
        <taxon>Pseudomonadati</taxon>
        <taxon>Pseudomonadota</taxon>
        <taxon>Alphaproteobacteria</taxon>
        <taxon>Hyphomicrobiales</taxon>
        <taxon>Brucellaceae</taxon>
        <taxon>Brucella/Ochrobactrum group</taxon>
        <taxon>Brucella</taxon>
    </lineage>
</organism>
<dbReference type="Gene3D" id="3.40.630.30">
    <property type="match status" value="1"/>
</dbReference>
<dbReference type="EMBL" id="JACIJG010000016">
    <property type="protein sequence ID" value="MBB5703657.1"/>
    <property type="molecule type" value="Genomic_DNA"/>
</dbReference>
<dbReference type="Proteomes" id="UP000555546">
    <property type="component" value="Unassembled WGS sequence"/>
</dbReference>
<evidence type="ECO:0000313" key="3">
    <source>
        <dbReference type="Proteomes" id="UP000555546"/>
    </source>
</evidence>
<dbReference type="PANTHER" id="PTHR31435:SF10">
    <property type="entry name" value="BSR4717 PROTEIN"/>
    <property type="match status" value="1"/>
</dbReference>
<dbReference type="Pfam" id="PF14542">
    <property type="entry name" value="Acetyltransf_CG"/>
    <property type="match status" value="1"/>
</dbReference>